<feature type="region of interest" description="Disordered" evidence="8">
    <location>
        <begin position="710"/>
        <end position="748"/>
    </location>
</feature>
<feature type="compositionally biased region" description="Basic and acidic residues" evidence="8">
    <location>
        <begin position="1327"/>
        <end position="1337"/>
    </location>
</feature>
<dbReference type="InterPro" id="IPR008984">
    <property type="entry name" value="SMAD_FHA_dom_sf"/>
</dbReference>
<feature type="region of interest" description="Disordered" evidence="8">
    <location>
        <begin position="1"/>
        <end position="21"/>
    </location>
</feature>
<evidence type="ECO:0000256" key="8">
    <source>
        <dbReference type="SAM" id="MobiDB-lite"/>
    </source>
</evidence>
<evidence type="ECO:0000256" key="3">
    <source>
        <dbReference type="ARBA" id="ARBA00022833"/>
    </source>
</evidence>
<dbReference type="InterPro" id="IPR017855">
    <property type="entry name" value="SMAD-like_dom_sf"/>
</dbReference>
<dbReference type="SUPFAM" id="SSF49879">
    <property type="entry name" value="SMAD/FHA domain"/>
    <property type="match status" value="1"/>
</dbReference>
<dbReference type="SMART" id="SM00524">
    <property type="entry name" value="DWB"/>
    <property type="match status" value="1"/>
</dbReference>
<feature type="domain" description="MH1" evidence="9">
    <location>
        <begin position="178"/>
        <end position="302"/>
    </location>
</feature>
<feature type="region of interest" description="Disordered" evidence="8">
    <location>
        <begin position="1529"/>
        <end position="1556"/>
    </location>
</feature>
<dbReference type="GO" id="GO:0009791">
    <property type="term" value="P:post-embryonic development"/>
    <property type="evidence" value="ECO:0007669"/>
    <property type="project" value="UniProtKB-ARBA"/>
</dbReference>
<feature type="region of interest" description="Disordered" evidence="8">
    <location>
        <begin position="90"/>
        <end position="141"/>
    </location>
</feature>
<evidence type="ECO:0000313" key="11">
    <source>
        <dbReference type="Proteomes" id="UP000492821"/>
    </source>
</evidence>
<name>A0A7E4UVC2_PANRE</name>
<feature type="domain" description="MH2" evidence="10">
    <location>
        <begin position="1678"/>
        <end position="1891"/>
    </location>
</feature>
<dbReference type="Gene3D" id="3.90.520.10">
    <property type="entry name" value="SMAD MH1 domain"/>
    <property type="match status" value="1"/>
</dbReference>
<evidence type="ECO:0000313" key="12">
    <source>
        <dbReference type="WBParaSite" id="Pan_g13288.t1"/>
    </source>
</evidence>
<protein>
    <recommendedName>
        <fullName evidence="7">Mothers against decapentaplegic homolog</fullName>
        <shortName evidence="7">MAD homolog</shortName>
        <shortName evidence="7">Mothers against DPP homolog</shortName>
    </recommendedName>
    <alternativeName>
        <fullName evidence="7">SMAD family member</fullName>
    </alternativeName>
</protein>
<evidence type="ECO:0000256" key="4">
    <source>
        <dbReference type="ARBA" id="ARBA00023015"/>
    </source>
</evidence>
<feature type="compositionally biased region" description="Pro residues" evidence="8">
    <location>
        <begin position="1042"/>
        <end position="1051"/>
    </location>
</feature>
<comment type="subcellular location">
    <subcellularLocation>
        <location evidence="7">Cytoplasm</location>
    </subcellularLocation>
    <subcellularLocation>
        <location evidence="7">Nucleus</location>
    </subcellularLocation>
</comment>
<evidence type="ECO:0000256" key="2">
    <source>
        <dbReference type="ARBA" id="ARBA00022723"/>
    </source>
</evidence>
<dbReference type="Pfam" id="PF03165">
    <property type="entry name" value="MH1"/>
    <property type="match status" value="1"/>
</dbReference>
<reference evidence="12" key="2">
    <citation type="submission" date="2020-10" db="UniProtKB">
        <authorList>
            <consortium name="WormBaseParasite"/>
        </authorList>
    </citation>
    <scope>IDENTIFICATION</scope>
</reference>
<feature type="compositionally biased region" description="Basic residues" evidence="8">
    <location>
        <begin position="1061"/>
        <end position="1072"/>
    </location>
</feature>
<feature type="compositionally biased region" description="Low complexity" evidence="8">
    <location>
        <begin position="1589"/>
        <end position="1601"/>
    </location>
</feature>
<dbReference type="PROSITE" id="PS51075">
    <property type="entry name" value="MH1"/>
    <property type="match status" value="1"/>
</dbReference>
<dbReference type="GO" id="GO:0050793">
    <property type="term" value="P:regulation of developmental process"/>
    <property type="evidence" value="ECO:0007669"/>
    <property type="project" value="UniProtKB-ARBA"/>
</dbReference>
<feature type="region of interest" description="Disordered" evidence="8">
    <location>
        <begin position="882"/>
        <end position="919"/>
    </location>
</feature>
<dbReference type="Pfam" id="PF03166">
    <property type="entry name" value="MH2"/>
    <property type="match status" value="1"/>
</dbReference>
<accession>A0A7E4UVC2</accession>
<dbReference type="WBParaSite" id="Pan_g13288.t1">
    <property type="protein sequence ID" value="Pan_g13288.t1"/>
    <property type="gene ID" value="Pan_g13288"/>
</dbReference>
<feature type="compositionally biased region" description="Polar residues" evidence="8">
    <location>
        <begin position="892"/>
        <end position="919"/>
    </location>
</feature>
<dbReference type="SUPFAM" id="SSF56366">
    <property type="entry name" value="SMAD MH1 domain"/>
    <property type="match status" value="1"/>
</dbReference>
<dbReference type="GO" id="GO:0060395">
    <property type="term" value="P:SMAD protein signal transduction"/>
    <property type="evidence" value="ECO:0007669"/>
    <property type="project" value="TreeGrafter"/>
</dbReference>
<dbReference type="GO" id="GO:0070411">
    <property type="term" value="F:I-SMAD binding"/>
    <property type="evidence" value="ECO:0007669"/>
    <property type="project" value="TreeGrafter"/>
</dbReference>
<feature type="compositionally biased region" description="Polar residues" evidence="8">
    <location>
        <begin position="1227"/>
        <end position="1237"/>
    </location>
</feature>
<evidence type="ECO:0000256" key="1">
    <source>
        <dbReference type="ARBA" id="ARBA00005545"/>
    </source>
</evidence>
<sequence length="1891" mass="207181">MEGTVDAPPNPQGPQDAGGGNGVMLMDLDQVNADAAAPSFHNPNGQFVALGSGNAFNYVAAGGNQAFNAQVHGGQAYAAVGNEAYNGAPNQAYNAANQPMPAENANGNNENDNRANSPVSNRPPPSVPPPPSPPIGAHPSDRPALEILKSAAPRTLRQIQTISHHFIDKRPLVTDSVAIISEYLAKFAMNHETTFERKAIESLVKKLKDRRNELDEFIRSIATLGNPRTECVSIQRTLDGRLQVAGRKGFPHVVYAKVFRWPDLHKNELKSDSMCQNGFELKTEMVCVNPYHYVRIVVDTDVCAGVLSNMPNIKHYVSDDPHGTRFVTTDQLEGCRNALTQRGIALPQGNQRQPAPKAVVPGPNPAAYVQPAPVTTGHNEYAMQPAAVAPSYYSMDMQVASADSQYAMSVPVGTVESQYMMAQPVQSDYAMNAANFTDSKDFQIHPEQLARHGAPPMQQPPMNAQYPYSGADYLGMAPVSEAHHPNVAFGTYRFSSDESESSSLQPYTPHAPNSYAAPVRDATSLTPHFADATTNQAGAVAAAHYAVTTSQDLSSTYTATTSAESFYGQALGRNNVTTSTPAAGPSVPTSMYYAPEMNPPGPMYMMEDASPTTAANSQQNTSPGQEASKSVHQGDNVADPTSSFNAFDVETANFNFNSGDYRIEDFQFSDEPMQDLTTRDLDRPFTSTYGSDDEVQPILGIPLAESVASSTRIKTETSPVGNTVMQEPMDTTSVKEPTPLRNNPTPEWQGQAVAQGYQNEHGRMVFFGNSPFFSDLPYSAKVTLCHIVRDYYPGDDCDGKYISFPPQQVHIVNVFAKAVELVETRSVRGQFNIEDYHKLQNVYAMLCRKLEEKKLIEQRGMPFTQKGAEETTMKANQMINAQKTYEQKRQASRTASMRNAGNVASTPSPNGSSNAANTSPEMYGDYQFVSFSGTNETESDISYVGAIDSQSSVDSERPGVDPAMQAQMYHQYRHVSSDVSGTNMNSDRILNEYQRGSSADCSETSVRIDQFVEYMPVQERRPMLQCDQATGQYQIEVAQPVAPPAPLPAAPKPKTVSGRKPPQRRKATKRKSPTSESHPNETAQSSPQSVHQQSQESTQRSEDGAPAQPLGPRPHPVTYLTPGEAGYDPDLNTTYNYAQMAYLPPRTAPAGPVPSTPISSQASGNPSGLFGGEPLSNVLSQEMTGGTNSLTEGIPMNVAPSSTSDGRHDERTTSAAQCSPAKRVLSQAVSGNETMDTTPPMAECAKSTNKPPSSSPSSSAVSENSNAPAAKSQSTDRLALRPVGLSDTIGPIIRSLGKSEEETNKTLQVTYKVGEVLKELMQGTDKSYSESQKKADYYDSLSNPEPPPPATLEEAIKSAVLASHDEVEVLEPSDSIRPKPIEHYERNQMVAEMTLGIIPDPVAPNAVAPVEPHSVSSVESFLTNVTTGSESSMYLNQQYPSQYTFGENRLVKPQSSFTMRPILQHSILSPPAPGSRVLRFQGPPPMDMTAPRPMLPHAPYYPAVAPMPTFEPTDLVDNTEIEEFCAPPTDESAEKSYPPYFTRTVPPFTGPDRDVDRPAAEANELFQQVQASASLTSQEMPFYVPASASSSNSSLAPASNPYNEAPRRGTENSLRDFHGEIFNPSEKNFFDLNKIELFIDYIKTMKLIGAPDYIHGMNQFLKHESCRVISVQPMPVIWSTIDYYERRRKIGTFKCDDRYRCIAIDGGIDPNVNDRFCLGSLPLLNRSQESLTVLRNIRNGIRLHLKNEGDLWMTVVSPHPVYVSAFHLDLQSYRSLMEEPHKFVAGTTVKVFDLRQFHAEILQRKAYQNYWNDVRNCRANVKDVQHPVEKMKLDLSVNHGVDDLRRLCTIRISFKDGYGLAFDKRLIAECPAWVDINMARALQILDECLQS</sequence>
<dbReference type="GO" id="GO:0030509">
    <property type="term" value="P:BMP signaling pathway"/>
    <property type="evidence" value="ECO:0007669"/>
    <property type="project" value="TreeGrafter"/>
</dbReference>
<feature type="compositionally biased region" description="Low complexity" evidence="8">
    <location>
        <begin position="90"/>
        <end position="120"/>
    </location>
</feature>
<feature type="region of interest" description="Disordered" evidence="8">
    <location>
        <begin position="1042"/>
        <end position="1132"/>
    </location>
</feature>
<feature type="region of interest" description="Disordered" evidence="8">
    <location>
        <begin position="1324"/>
        <end position="1351"/>
    </location>
</feature>
<feature type="compositionally biased region" description="Polar residues" evidence="8">
    <location>
        <begin position="1177"/>
        <end position="1191"/>
    </location>
</feature>
<dbReference type="GO" id="GO:0030154">
    <property type="term" value="P:cell differentiation"/>
    <property type="evidence" value="ECO:0007669"/>
    <property type="project" value="TreeGrafter"/>
</dbReference>
<dbReference type="SMART" id="SM00523">
    <property type="entry name" value="DWA"/>
    <property type="match status" value="1"/>
</dbReference>
<feature type="compositionally biased region" description="Polar residues" evidence="8">
    <location>
        <begin position="1156"/>
        <end position="1166"/>
    </location>
</feature>
<evidence type="ECO:0000256" key="5">
    <source>
        <dbReference type="ARBA" id="ARBA00023163"/>
    </source>
</evidence>
<keyword evidence="7" id="KW-0963">Cytoplasm</keyword>
<proteinExistence type="inferred from homology"/>
<dbReference type="PANTHER" id="PTHR13703:SF45">
    <property type="entry name" value="MOTHERS AGAINST DECAPENTAPLEGIC HOMOLOG"/>
    <property type="match status" value="1"/>
</dbReference>
<organism evidence="11 12">
    <name type="scientific">Panagrellus redivivus</name>
    <name type="common">Microworm</name>
    <dbReference type="NCBI Taxonomy" id="6233"/>
    <lineage>
        <taxon>Eukaryota</taxon>
        <taxon>Metazoa</taxon>
        <taxon>Ecdysozoa</taxon>
        <taxon>Nematoda</taxon>
        <taxon>Chromadorea</taxon>
        <taxon>Rhabditida</taxon>
        <taxon>Tylenchina</taxon>
        <taxon>Panagrolaimomorpha</taxon>
        <taxon>Panagrolaimoidea</taxon>
        <taxon>Panagrolaimidae</taxon>
        <taxon>Panagrellus</taxon>
    </lineage>
</organism>
<keyword evidence="6 7" id="KW-0539">Nucleus</keyword>
<feature type="compositionally biased region" description="Polar residues" evidence="8">
    <location>
        <begin position="610"/>
        <end position="639"/>
    </location>
</feature>
<keyword evidence="2" id="KW-0479">Metal-binding</keyword>
<feature type="compositionally biased region" description="Polar residues" evidence="8">
    <location>
        <begin position="1074"/>
        <end position="1083"/>
    </location>
</feature>
<dbReference type="Gene3D" id="2.60.200.10">
    <property type="match status" value="1"/>
</dbReference>
<dbReference type="GO" id="GO:0000978">
    <property type="term" value="F:RNA polymerase II cis-regulatory region sequence-specific DNA binding"/>
    <property type="evidence" value="ECO:0007669"/>
    <property type="project" value="TreeGrafter"/>
</dbReference>
<dbReference type="InterPro" id="IPR001132">
    <property type="entry name" value="SMAD_dom_Dwarfin-type"/>
</dbReference>
<evidence type="ECO:0000256" key="7">
    <source>
        <dbReference type="RuleBase" id="RU361195"/>
    </source>
</evidence>
<dbReference type="GO" id="GO:0009653">
    <property type="term" value="P:anatomical structure morphogenesis"/>
    <property type="evidence" value="ECO:0007669"/>
    <property type="project" value="TreeGrafter"/>
</dbReference>
<feature type="compositionally biased region" description="Pro residues" evidence="8">
    <location>
        <begin position="121"/>
        <end position="136"/>
    </location>
</feature>
<dbReference type="GO" id="GO:0000981">
    <property type="term" value="F:DNA-binding transcription factor activity, RNA polymerase II-specific"/>
    <property type="evidence" value="ECO:0007669"/>
    <property type="project" value="TreeGrafter"/>
</dbReference>
<feature type="compositionally biased region" description="Low complexity" evidence="8">
    <location>
        <begin position="1084"/>
        <end position="1097"/>
    </location>
</feature>
<dbReference type="PANTHER" id="PTHR13703">
    <property type="entry name" value="SMAD"/>
    <property type="match status" value="1"/>
</dbReference>
<reference evidence="11" key="1">
    <citation type="journal article" date="2013" name="Genetics">
        <title>The draft genome and transcriptome of Panagrellus redivivus are shaped by the harsh demands of a free-living lifestyle.</title>
        <authorList>
            <person name="Srinivasan J."/>
            <person name="Dillman A.R."/>
            <person name="Macchietto M.G."/>
            <person name="Heikkinen L."/>
            <person name="Lakso M."/>
            <person name="Fracchia K.M."/>
            <person name="Antoshechkin I."/>
            <person name="Mortazavi A."/>
            <person name="Wong G."/>
            <person name="Sternberg P.W."/>
        </authorList>
    </citation>
    <scope>NUCLEOTIDE SEQUENCE [LARGE SCALE GENOMIC DNA]</scope>
    <source>
        <strain evidence="11">MT8872</strain>
    </source>
</reference>
<dbReference type="GO" id="GO:0005737">
    <property type="term" value="C:cytoplasm"/>
    <property type="evidence" value="ECO:0007669"/>
    <property type="project" value="UniProtKB-SubCell"/>
</dbReference>
<evidence type="ECO:0000256" key="6">
    <source>
        <dbReference type="ARBA" id="ARBA00023242"/>
    </source>
</evidence>
<keyword evidence="5 7" id="KW-0804">Transcription</keyword>
<evidence type="ECO:0000259" key="10">
    <source>
        <dbReference type="PROSITE" id="PS51076"/>
    </source>
</evidence>
<dbReference type="GO" id="GO:0046872">
    <property type="term" value="F:metal ion binding"/>
    <property type="evidence" value="ECO:0007669"/>
    <property type="project" value="UniProtKB-KW"/>
</dbReference>
<keyword evidence="11" id="KW-1185">Reference proteome</keyword>
<dbReference type="PROSITE" id="PS51076">
    <property type="entry name" value="MH2"/>
    <property type="match status" value="1"/>
</dbReference>
<dbReference type="InterPro" id="IPR013790">
    <property type="entry name" value="Dwarfin"/>
</dbReference>
<keyword evidence="3" id="KW-0862">Zinc</keyword>
<feature type="region of interest" description="Disordered" evidence="8">
    <location>
        <begin position="607"/>
        <end position="639"/>
    </location>
</feature>
<feature type="region of interest" description="Disordered" evidence="8">
    <location>
        <begin position="1589"/>
        <end position="1610"/>
    </location>
</feature>
<keyword evidence="4 7" id="KW-0805">Transcription regulation</keyword>
<dbReference type="GO" id="GO:0071144">
    <property type="term" value="C:heteromeric SMAD protein complex"/>
    <property type="evidence" value="ECO:0007669"/>
    <property type="project" value="TreeGrafter"/>
</dbReference>
<dbReference type="InterPro" id="IPR003619">
    <property type="entry name" value="MAD_homology1_Dwarfin-type"/>
</dbReference>
<dbReference type="GO" id="GO:0051239">
    <property type="term" value="P:regulation of multicellular organismal process"/>
    <property type="evidence" value="ECO:0007669"/>
    <property type="project" value="UniProtKB-ARBA"/>
</dbReference>
<feature type="region of interest" description="Disordered" evidence="8">
    <location>
        <begin position="1145"/>
        <end position="1282"/>
    </location>
</feature>
<dbReference type="InterPro" id="IPR036578">
    <property type="entry name" value="SMAD_MH1_sf"/>
</dbReference>
<dbReference type="Proteomes" id="UP000492821">
    <property type="component" value="Unassembled WGS sequence"/>
</dbReference>
<evidence type="ECO:0000259" key="9">
    <source>
        <dbReference type="PROSITE" id="PS51075"/>
    </source>
</evidence>
<comment type="similarity">
    <text evidence="1 7">Belongs to the dwarfin/SMAD family.</text>
</comment>
<dbReference type="InterPro" id="IPR013019">
    <property type="entry name" value="MAD_homology_MH1"/>
</dbReference>
<feature type="compositionally biased region" description="Low complexity" evidence="8">
    <location>
        <begin position="1247"/>
        <end position="1270"/>
    </location>
</feature>